<protein>
    <submittedName>
        <fullName evidence="1">Uncharacterized protein</fullName>
    </submittedName>
</protein>
<dbReference type="Proteomes" id="UP001148662">
    <property type="component" value="Unassembled WGS sequence"/>
</dbReference>
<accession>A0ACC1SJF3</accession>
<keyword evidence="2" id="KW-1185">Reference proteome</keyword>
<comment type="caution">
    <text evidence="1">The sequence shown here is derived from an EMBL/GenBank/DDBJ whole genome shotgun (WGS) entry which is preliminary data.</text>
</comment>
<dbReference type="EMBL" id="JANHOG010001220">
    <property type="protein sequence ID" value="KAJ3541091.1"/>
    <property type="molecule type" value="Genomic_DNA"/>
</dbReference>
<reference evidence="1" key="1">
    <citation type="submission" date="2022-07" db="EMBL/GenBank/DDBJ databases">
        <title>Genome Sequence of Phlebia brevispora.</title>
        <authorList>
            <person name="Buettner E."/>
        </authorList>
    </citation>
    <scope>NUCLEOTIDE SEQUENCE</scope>
    <source>
        <strain evidence="1">MPL23</strain>
    </source>
</reference>
<evidence type="ECO:0000313" key="1">
    <source>
        <dbReference type="EMBL" id="KAJ3541091.1"/>
    </source>
</evidence>
<organism evidence="1 2">
    <name type="scientific">Phlebia brevispora</name>
    <dbReference type="NCBI Taxonomy" id="194682"/>
    <lineage>
        <taxon>Eukaryota</taxon>
        <taxon>Fungi</taxon>
        <taxon>Dikarya</taxon>
        <taxon>Basidiomycota</taxon>
        <taxon>Agaricomycotina</taxon>
        <taxon>Agaricomycetes</taxon>
        <taxon>Polyporales</taxon>
        <taxon>Meruliaceae</taxon>
        <taxon>Phlebia</taxon>
    </lineage>
</organism>
<proteinExistence type="predicted"/>
<sequence length="602" mass="69312">MVFLSGNGRATPSLLKLSDELLLRIAKELDAEPHRTPVLPNRKGASSLYALSLVCRRLRRLLVTLLLYDIECPNWYEYDVMTQKFTQGDFYHANCVRSITIGTRARKDFDLLPNSFPFVRLSSFDSLYSECDANLVQLLTRAQLSLRKLALKWDDAAPVSLFSLLGGFPTLQHLRVHLSMSVSLTVFLSPQPATMPLTHLVLHDLDWHGRSRHVVTCLKNITFPTLRVVGLYNTSAPGSLVFDFVNRHPTILECNVSLVHQKVRFEALLALIQGTGTWLLPTEPEDLRAYIARNPDGRVDEVSRVHEYTWPNGRPHLPDIETYMVHTQFDEFAFCRKPLPGATMLPSSVGSIAPRYTATALAYHITDPRGFEQSLSEHRVQEIISLAQSLRRVNMLFPDLEELRLWSDSKQYFSWDSYPFPWLSTMDTLTKELRAFQHLRRLTIRWLNDEYFRPGDVHAFECQPWDDIAEAPGCWRKATLRLGFEGVCDCEHRKKYVCEALSVNEDQLDLDDENIWMYAWEAKNTEIVREAMQRWAEACPSLEMIEWYCGKPEVVAPWRWNVMRNADGSVSAMTNYLMWDGGPRGEPLELLCRVGEELRELE</sequence>
<name>A0ACC1SJF3_9APHY</name>
<gene>
    <name evidence="1" type="ORF">NM688_g6132</name>
</gene>
<evidence type="ECO:0000313" key="2">
    <source>
        <dbReference type="Proteomes" id="UP001148662"/>
    </source>
</evidence>